<proteinExistence type="inferred from homology"/>
<comment type="similarity">
    <text evidence="1">Belongs to the short-chain dehydrogenases/reductases (SDR) family.</text>
</comment>
<evidence type="ECO:0000259" key="2">
    <source>
        <dbReference type="SMART" id="SM00822"/>
    </source>
</evidence>
<dbReference type="NCBIfam" id="NF006110">
    <property type="entry name" value="PRK08261.1"/>
    <property type="match status" value="1"/>
</dbReference>
<comment type="caution">
    <text evidence="3">The sequence shown here is derived from an EMBL/GenBank/DDBJ whole genome shotgun (WGS) entry which is preliminary data.</text>
</comment>
<dbReference type="PANTHER" id="PTHR42760">
    <property type="entry name" value="SHORT-CHAIN DEHYDROGENASES/REDUCTASES FAMILY MEMBER"/>
    <property type="match status" value="1"/>
</dbReference>
<dbReference type="Gene3D" id="3.40.50.720">
    <property type="entry name" value="NAD(P)-binding Rossmann-like Domain"/>
    <property type="match status" value="2"/>
</dbReference>
<dbReference type="SMART" id="SM00822">
    <property type="entry name" value="PKS_KR"/>
    <property type="match status" value="1"/>
</dbReference>
<sequence length="461" mass="46992">MSHDWYSDFVNSGVGKAIAGNVGLPPVPKLRRWEPGQPLLSGAALLGTATANGRVAKVVRAVLTEAGVEVHEDPNAPIGGGSSTSKVAAAIVDATGLSSPADLAAIQQFLTPVMRRVGPSGRILVIGDVPAEADRPAVRAARRSLEGLVRSAAKEARYGATVNLVHVAEEAVGADLESTLRFFLSSRSAFVDGQRVDVGTVAGYAGSASGTDWDRPIAGKVAVVTGAARGIGRTVAKTLARDGATVVCVDIPAAGDALARTANDVGGTSLQLDITSEGAGAAIVEHAKRHGGIDIVVHNAGITRDKLLANQDTDRWNSVIDVNLNAQLAIDEVLLASSDDQGFHPGGRIVTVSSMAGIAGNRGQTSYGSSKAGVIGLVEATAPLLAPKKATINAVAPGFIETDMTAAMPVGTREAGRRLSSLTQGGLPVDVAETIAYFAQGASYAVNGQVLRVCGQNLLGA</sequence>
<dbReference type="Proteomes" id="UP001199469">
    <property type="component" value="Unassembled WGS sequence"/>
</dbReference>
<reference evidence="3 4" key="1">
    <citation type="submission" date="2021-11" db="EMBL/GenBank/DDBJ databases">
        <title>Draft genome sequence of Actinomycetospora sp. SF1 isolated from the rhizosphere soil.</title>
        <authorList>
            <person name="Duangmal K."/>
            <person name="Chantavorakit T."/>
        </authorList>
    </citation>
    <scope>NUCLEOTIDE SEQUENCE [LARGE SCALE GENOMIC DNA]</scope>
    <source>
        <strain evidence="3 4">TBRC 5722</strain>
    </source>
</reference>
<dbReference type="InterPro" id="IPR057326">
    <property type="entry name" value="KR_dom"/>
</dbReference>
<accession>A0ABS8P6W1</accession>
<dbReference type="PROSITE" id="PS00061">
    <property type="entry name" value="ADH_SHORT"/>
    <property type="match status" value="1"/>
</dbReference>
<dbReference type="InterPro" id="IPR020904">
    <property type="entry name" value="Sc_DH/Rdtase_CS"/>
</dbReference>
<gene>
    <name evidence="3" type="ORF">LQ327_11430</name>
</gene>
<keyword evidence="3" id="KW-0560">Oxidoreductase</keyword>
<organism evidence="3 4">
    <name type="scientific">Actinomycetospora endophytica</name>
    <dbReference type="NCBI Taxonomy" id="2291215"/>
    <lineage>
        <taxon>Bacteria</taxon>
        <taxon>Bacillati</taxon>
        <taxon>Actinomycetota</taxon>
        <taxon>Actinomycetes</taxon>
        <taxon>Pseudonocardiales</taxon>
        <taxon>Pseudonocardiaceae</taxon>
        <taxon>Actinomycetospora</taxon>
    </lineage>
</organism>
<evidence type="ECO:0000313" key="3">
    <source>
        <dbReference type="EMBL" id="MCD2193986.1"/>
    </source>
</evidence>
<evidence type="ECO:0000256" key="1">
    <source>
        <dbReference type="ARBA" id="ARBA00006484"/>
    </source>
</evidence>
<dbReference type="GO" id="GO:0004316">
    <property type="term" value="F:3-oxoacyl-[acyl-carrier-protein] reductase (NADPH) activity"/>
    <property type="evidence" value="ECO:0007669"/>
    <property type="project" value="UniProtKB-EC"/>
</dbReference>
<dbReference type="InterPro" id="IPR036291">
    <property type="entry name" value="NAD(P)-bd_dom_sf"/>
</dbReference>
<dbReference type="EMBL" id="JAJNDB010000002">
    <property type="protein sequence ID" value="MCD2193986.1"/>
    <property type="molecule type" value="Genomic_DNA"/>
</dbReference>
<protein>
    <submittedName>
        <fullName evidence="3">3-oxoacyl-ACP reductase</fullName>
        <ecNumber evidence="3">1.1.1.100</ecNumber>
    </submittedName>
</protein>
<feature type="domain" description="Ketoreductase" evidence="2">
    <location>
        <begin position="220"/>
        <end position="403"/>
    </location>
</feature>
<dbReference type="PRINTS" id="PR00081">
    <property type="entry name" value="GDHRDH"/>
</dbReference>
<dbReference type="SUPFAM" id="SSF51735">
    <property type="entry name" value="NAD(P)-binding Rossmann-fold domains"/>
    <property type="match status" value="1"/>
</dbReference>
<dbReference type="InterPro" id="IPR002347">
    <property type="entry name" value="SDR_fam"/>
</dbReference>
<dbReference type="PRINTS" id="PR00080">
    <property type="entry name" value="SDRFAMILY"/>
</dbReference>
<keyword evidence="4" id="KW-1185">Reference proteome</keyword>
<evidence type="ECO:0000313" key="4">
    <source>
        <dbReference type="Proteomes" id="UP001199469"/>
    </source>
</evidence>
<dbReference type="EC" id="1.1.1.100" evidence="3"/>
<dbReference type="Pfam" id="PF13561">
    <property type="entry name" value="adh_short_C2"/>
    <property type="match status" value="1"/>
</dbReference>
<dbReference type="PANTHER" id="PTHR42760:SF78">
    <property type="entry name" value="3-OXOACYL-[ACYL-CARRIER-PROTEIN] REDUCTASE [NADH]"/>
    <property type="match status" value="1"/>
</dbReference>
<dbReference type="RefSeq" id="WP_230733448.1">
    <property type="nucleotide sequence ID" value="NZ_JAJNDB010000002.1"/>
</dbReference>
<name>A0ABS8P6W1_9PSEU</name>